<reference evidence="1" key="1">
    <citation type="journal article" date="2020" name="Stud. Mycol.">
        <title>101 Dothideomycetes genomes: a test case for predicting lifestyles and emergence of pathogens.</title>
        <authorList>
            <person name="Haridas S."/>
            <person name="Albert R."/>
            <person name="Binder M."/>
            <person name="Bloem J."/>
            <person name="Labutti K."/>
            <person name="Salamov A."/>
            <person name="Andreopoulos B."/>
            <person name="Baker S."/>
            <person name="Barry K."/>
            <person name="Bills G."/>
            <person name="Bluhm B."/>
            <person name="Cannon C."/>
            <person name="Castanera R."/>
            <person name="Culley D."/>
            <person name="Daum C."/>
            <person name="Ezra D."/>
            <person name="Gonzalez J."/>
            <person name="Henrissat B."/>
            <person name="Kuo A."/>
            <person name="Liang C."/>
            <person name="Lipzen A."/>
            <person name="Lutzoni F."/>
            <person name="Magnuson J."/>
            <person name="Mondo S."/>
            <person name="Nolan M."/>
            <person name="Ohm R."/>
            <person name="Pangilinan J."/>
            <person name="Park H.-J."/>
            <person name="Ramirez L."/>
            <person name="Alfaro M."/>
            <person name="Sun H."/>
            <person name="Tritt A."/>
            <person name="Yoshinaga Y."/>
            <person name="Zwiers L.-H."/>
            <person name="Turgeon B."/>
            <person name="Goodwin S."/>
            <person name="Spatafora J."/>
            <person name="Crous P."/>
            <person name="Grigoriev I."/>
        </authorList>
    </citation>
    <scope>NUCLEOTIDE SEQUENCE</scope>
    <source>
        <strain evidence="1">CBS 262.69</strain>
    </source>
</reference>
<sequence length="396" mass="43621">MAWENDLRSLSLSDIESKDLTHIIESTELPASSLTPTATPTSSPPLDLLPTEIITQIYLSLPTLPSCLALARTCHRLSAIFSSRKLAILERAAEAQYGPLPDLTQLLTHNASQPPHVPRATPFSLALLAQIAATGTVAEKWATLYPFKKWKLNPASRRLLTPEERRRVRAAVYRLWLYTRAFHTRSTPRERRMAPEAVAARARLLHNYSTAELADMADVQGVVREVVQGNVCPSNGAVARKVRRRWGDEGARSVLFGFNIHLNYPAPAGPGAGFPADGFGQRGVTDEREGFFASHYFHSSAVRRARAAKYALSGESDPGGEGWGDEVGHYYVVEDMLKLDPGQIMWLKEHAPRRAMVEGFVRGLGEWFENNGQTFGGTLDPTATPSVCCGTKGFEE</sequence>
<accession>A0A6G1I936</accession>
<organism evidence="1 2">
    <name type="scientific">Trichodelitschia bisporula</name>
    <dbReference type="NCBI Taxonomy" id="703511"/>
    <lineage>
        <taxon>Eukaryota</taxon>
        <taxon>Fungi</taxon>
        <taxon>Dikarya</taxon>
        <taxon>Ascomycota</taxon>
        <taxon>Pezizomycotina</taxon>
        <taxon>Dothideomycetes</taxon>
        <taxon>Dothideomycetes incertae sedis</taxon>
        <taxon>Phaeotrichales</taxon>
        <taxon>Phaeotrichaceae</taxon>
        <taxon>Trichodelitschia</taxon>
    </lineage>
</organism>
<evidence type="ECO:0000313" key="1">
    <source>
        <dbReference type="EMBL" id="KAF2404782.1"/>
    </source>
</evidence>
<dbReference type="EMBL" id="ML996688">
    <property type="protein sequence ID" value="KAF2404782.1"/>
    <property type="molecule type" value="Genomic_DNA"/>
</dbReference>
<dbReference type="AlphaFoldDB" id="A0A6G1I936"/>
<keyword evidence="2" id="KW-1185">Reference proteome</keyword>
<dbReference type="OrthoDB" id="1638493at2759"/>
<protein>
    <recommendedName>
        <fullName evidence="3">F-box domain-containing protein</fullName>
    </recommendedName>
</protein>
<dbReference type="Proteomes" id="UP000799640">
    <property type="component" value="Unassembled WGS sequence"/>
</dbReference>
<gene>
    <name evidence="1" type="ORF">EJ06DRAFT_546573</name>
</gene>
<name>A0A6G1I936_9PEZI</name>
<proteinExistence type="predicted"/>
<evidence type="ECO:0000313" key="2">
    <source>
        <dbReference type="Proteomes" id="UP000799640"/>
    </source>
</evidence>
<evidence type="ECO:0008006" key="3">
    <source>
        <dbReference type="Google" id="ProtNLM"/>
    </source>
</evidence>
<dbReference type="CDD" id="cd09917">
    <property type="entry name" value="F-box_SF"/>
    <property type="match status" value="1"/>
</dbReference>